<dbReference type="EMBL" id="HE575320">
    <property type="protein sequence ID" value="CCC91695.1"/>
    <property type="molecule type" value="Genomic_DNA"/>
</dbReference>
<name>G0UQN4_TRYCI</name>
<evidence type="ECO:0000313" key="1">
    <source>
        <dbReference type="EMBL" id="CCC91695.1"/>
    </source>
</evidence>
<sequence>MRVVMPHFVTALVESLVERSAVDRFDLRFEHGVLGSSATAAASHAAPGAGVGGPGRGVVYLTGGRRGVGHWRVSSAGLSLRAFSRLSAEFWLSDVDRRDYGLVIEGDPTPLECEFMLDSLRYSRGAGIGENGTGSFHPLANNGVRLQQPCLWGHCFQMGVCVERIISDDED</sequence>
<reference evidence="1" key="1">
    <citation type="journal article" date="2012" name="Proc. Natl. Acad. Sci. U.S.A.">
        <title>Antigenic diversity is generated by distinct evolutionary mechanisms in African trypanosome species.</title>
        <authorList>
            <person name="Jackson A.P."/>
            <person name="Berry A."/>
            <person name="Aslett M."/>
            <person name="Allison H.C."/>
            <person name="Burton P."/>
            <person name="Vavrova-Anderson J."/>
            <person name="Brown R."/>
            <person name="Browne H."/>
            <person name="Corton N."/>
            <person name="Hauser H."/>
            <person name="Gamble J."/>
            <person name="Gilderthorp R."/>
            <person name="Marcello L."/>
            <person name="McQuillan J."/>
            <person name="Otto T.D."/>
            <person name="Quail M.A."/>
            <person name="Sanders M.J."/>
            <person name="van Tonder A."/>
            <person name="Ginger M.L."/>
            <person name="Field M.C."/>
            <person name="Barry J.D."/>
            <person name="Hertz-Fowler C."/>
            <person name="Berriman M."/>
        </authorList>
    </citation>
    <scope>NUCLEOTIDE SEQUENCE</scope>
    <source>
        <strain evidence="1">IL3000</strain>
    </source>
</reference>
<dbReference type="AlphaFoldDB" id="G0UQN4"/>
<gene>
    <name evidence="1" type="ORF">TCIL3000_7_5090</name>
</gene>
<accession>G0UQN4</accession>
<dbReference type="VEuPathDB" id="TriTrypDB:TcIL3000_7_5090"/>
<protein>
    <submittedName>
        <fullName evidence="1">Uncharacterized protein TCIL3000_7_5090</fullName>
    </submittedName>
</protein>
<proteinExistence type="predicted"/>
<organism evidence="1">
    <name type="scientific">Trypanosoma congolense (strain IL3000)</name>
    <dbReference type="NCBI Taxonomy" id="1068625"/>
    <lineage>
        <taxon>Eukaryota</taxon>
        <taxon>Discoba</taxon>
        <taxon>Euglenozoa</taxon>
        <taxon>Kinetoplastea</taxon>
        <taxon>Metakinetoplastina</taxon>
        <taxon>Trypanosomatida</taxon>
        <taxon>Trypanosomatidae</taxon>
        <taxon>Trypanosoma</taxon>
        <taxon>Nannomonas</taxon>
    </lineage>
</organism>